<accession>A0A9P0MFR3</accession>
<evidence type="ECO:0000313" key="1">
    <source>
        <dbReference type="EMBL" id="CAH2013288.1"/>
    </source>
</evidence>
<protein>
    <submittedName>
        <fullName evidence="1">Uncharacterized protein</fullName>
    </submittedName>
</protein>
<sequence length="111" mass="12350">MKEASHYIGEELILPAAIKISILNDTVARQIGDKAEDIQHQQLGKLRNKLFSILDEATDSNKDAHLIAYVQFCACMSVVEEVLFCKSIELNATALALFAILNNYIIEANIE</sequence>
<name>A0A9P0MFR3_ACAOB</name>
<proteinExistence type="predicted"/>
<dbReference type="Proteomes" id="UP001152888">
    <property type="component" value="Unassembled WGS sequence"/>
</dbReference>
<reference evidence="1" key="1">
    <citation type="submission" date="2022-03" db="EMBL/GenBank/DDBJ databases">
        <authorList>
            <person name="Sayadi A."/>
        </authorList>
    </citation>
    <scope>NUCLEOTIDE SEQUENCE</scope>
</reference>
<dbReference type="PANTHER" id="PTHR45913:SF19">
    <property type="entry name" value="LOW QUALITY PROTEIN: ZINC FINGER BED DOMAIN-CONTAINING PROTEIN 5-LIKE"/>
    <property type="match status" value="1"/>
</dbReference>
<dbReference type="EMBL" id="CAKOFQ010008307">
    <property type="protein sequence ID" value="CAH2013288.1"/>
    <property type="molecule type" value="Genomic_DNA"/>
</dbReference>
<dbReference type="OrthoDB" id="10068674at2759"/>
<dbReference type="PANTHER" id="PTHR45913">
    <property type="entry name" value="EPM2A-INTERACTING PROTEIN 1"/>
    <property type="match status" value="1"/>
</dbReference>
<organism evidence="1 2">
    <name type="scientific">Acanthoscelides obtectus</name>
    <name type="common">Bean weevil</name>
    <name type="synonym">Bruchus obtectus</name>
    <dbReference type="NCBI Taxonomy" id="200917"/>
    <lineage>
        <taxon>Eukaryota</taxon>
        <taxon>Metazoa</taxon>
        <taxon>Ecdysozoa</taxon>
        <taxon>Arthropoda</taxon>
        <taxon>Hexapoda</taxon>
        <taxon>Insecta</taxon>
        <taxon>Pterygota</taxon>
        <taxon>Neoptera</taxon>
        <taxon>Endopterygota</taxon>
        <taxon>Coleoptera</taxon>
        <taxon>Polyphaga</taxon>
        <taxon>Cucujiformia</taxon>
        <taxon>Chrysomeloidea</taxon>
        <taxon>Chrysomelidae</taxon>
        <taxon>Bruchinae</taxon>
        <taxon>Bruchini</taxon>
        <taxon>Acanthoscelides</taxon>
    </lineage>
</organism>
<dbReference type="AlphaFoldDB" id="A0A9P0MFR3"/>
<gene>
    <name evidence="1" type="ORF">ACAOBT_LOCUS33380</name>
</gene>
<keyword evidence="2" id="KW-1185">Reference proteome</keyword>
<comment type="caution">
    <text evidence="1">The sequence shown here is derived from an EMBL/GenBank/DDBJ whole genome shotgun (WGS) entry which is preliminary data.</text>
</comment>
<evidence type="ECO:0000313" key="2">
    <source>
        <dbReference type="Proteomes" id="UP001152888"/>
    </source>
</evidence>